<dbReference type="GO" id="GO:0016209">
    <property type="term" value="F:antioxidant activity"/>
    <property type="evidence" value="ECO:0007669"/>
    <property type="project" value="InterPro"/>
</dbReference>
<dbReference type="InterPro" id="IPR013766">
    <property type="entry name" value="Thioredoxin_domain"/>
</dbReference>
<evidence type="ECO:0000259" key="1">
    <source>
        <dbReference type="PROSITE" id="PS51352"/>
    </source>
</evidence>
<dbReference type="InterPro" id="IPR050553">
    <property type="entry name" value="Thioredoxin_ResA/DsbE_sf"/>
</dbReference>
<gene>
    <name evidence="2" type="ORF">UFOPK3046_01014</name>
</gene>
<dbReference type="InterPro" id="IPR036249">
    <property type="entry name" value="Thioredoxin-like_sf"/>
</dbReference>
<dbReference type="PANTHER" id="PTHR42852:SF13">
    <property type="entry name" value="PROTEIN DIPZ"/>
    <property type="match status" value="1"/>
</dbReference>
<name>A0A6J6YUC7_9ZZZZ</name>
<dbReference type="EMBL" id="CAFAAQ010000081">
    <property type="protein sequence ID" value="CAB4808857.1"/>
    <property type="molecule type" value="Genomic_DNA"/>
</dbReference>
<organism evidence="2">
    <name type="scientific">freshwater metagenome</name>
    <dbReference type="NCBI Taxonomy" id="449393"/>
    <lineage>
        <taxon>unclassified sequences</taxon>
        <taxon>metagenomes</taxon>
        <taxon>ecological metagenomes</taxon>
    </lineage>
</organism>
<sequence length="341" mass="37018">MQTWTIIGESASANGGTGSNPMLALQDLAKVTGWQQKPEGWCRGTECIPASFIGEAAHASHLSAAKVGEALGAAVATDQKHRIAVIGTRVDASSALSSGQAPEVSLLGVDGVQHGLFDGAEGKTMVVAFSSWCGCRYDLPGWNALKNELAGSSFNVVAVAIDESLADVLPWAEDIDYPVLVDTDRRFADTYGLTNVPTVFWLDEQRRIVRQPSAEFSDDQFTEIHGVASGPHLDAVRNWVLNEELPSVEDQPTAQIGELTAAQRQARTEFRLALELHRLGFLEAARARVALADQLAPDDFTIWRAGMKLIGEDPFGAEFFDRYTEWQQRHGGPLQVLESET</sequence>
<protein>
    <submittedName>
        <fullName evidence="2">Unannotated protein</fullName>
    </submittedName>
</protein>
<dbReference type="AlphaFoldDB" id="A0A6J6YUC7"/>
<dbReference type="PROSITE" id="PS51352">
    <property type="entry name" value="THIOREDOXIN_2"/>
    <property type="match status" value="1"/>
</dbReference>
<dbReference type="CDD" id="cd02966">
    <property type="entry name" value="TlpA_like_family"/>
    <property type="match status" value="1"/>
</dbReference>
<reference evidence="2" key="1">
    <citation type="submission" date="2020-05" db="EMBL/GenBank/DDBJ databases">
        <authorList>
            <person name="Chiriac C."/>
            <person name="Salcher M."/>
            <person name="Ghai R."/>
            <person name="Kavagutti S V."/>
        </authorList>
    </citation>
    <scope>NUCLEOTIDE SEQUENCE</scope>
</reference>
<evidence type="ECO:0000313" key="2">
    <source>
        <dbReference type="EMBL" id="CAB4808857.1"/>
    </source>
</evidence>
<accession>A0A6J6YUC7</accession>
<feature type="domain" description="Thioredoxin" evidence="1">
    <location>
        <begin position="95"/>
        <end position="214"/>
    </location>
</feature>
<dbReference type="SUPFAM" id="SSF52833">
    <property type="entry name" value="Thioredoxin-like"/>
    <property type="match status" value="1"/>
</dbReference>
<dbReference type="Pfam" id="PF00578">
    <property type="entry name" value="AhpC-TSA"/>
    <property type="match status" value="1"/>
</dbReference>
<dbReference type="InterPro" id="IPR000866">
    <property type="entry name" value="AhpC/TSA"/>
</dbReference>
<proteinExistence type="predicted"/>
<dbReference type="Gene3D" id="3.40.30.10">
    <property type="entry name" value="Glutaredoxin"/>
    <property type="match status" value="1"/>
</dbReference>
<dbReference type="PANTHER" id="PTHR42852">
    <property type="entry name" value="THIOL:DISULFIDE INTERCHANGE PROTEIN DSBE"/>
    <property type="match status" value="1"/>
</dbReference>
<dbReference type="GO" id="GO:0016491">
    <property type="term" value="F:oxidoreductase activity"/>
    <property type="evidence" value="ECO:0007669"/>
    <property type="project" value="InterPro"/>
</dbReference>